<proteinExistence type="predicted"/>
<keyword evidence="3" id="KW-1185">Reference proteome</keyword>
<dbReference type="SMART" id="SM00829">
    <property type="entry name" value="PKS_ER"/>
    <property type="match status" value="1"/>
</dbReference>
<dbReference type="PANTHER" id="PTHR11695">
    <property type="entry name" value="ALCOHOL DEHYDROGENASE RELATED"/>
    <property type="match status" value="1"/>
</dbReference>
<evidence type="ECO:0000259" key="1">
    <source>
        <dbReference type="SMART" id="SM00829"/>
    </source>
</evidence>
<dbReference type="InterPro" id="IPR036291">
    <property type="entry name" value="NAD(P)-bd_dom_sf"/>
</dbReference>
<evidence type="ECO:0000313" key="2">
    <source>
        <dbReference type="EMBL" id="MDN5214769.1"/>
    </source>
</evidence>
<dbReference type="EC" id="1.-.-.-" evidence="2"/>
<dbReference type="InterPro" id="IPR002364">
    <property type="entry name" value="Quin_OxRdtase/zeta-crystal_CS"/>
</dbReference>
<dbReference type="InterPro" id="IPR013154">
    <property type="entry name" value="ADH-like_N"/>
</dbReference>
<dbReference type="PROSITE" id="PS01162">
    <property type="entry name" value="QOR_ZETA_CRYSTAL"/>
    <property type="match status" value="1"/>
</dbReference>
<protein>
    <submittedName>
        <fullName evidence="2">NADP-dependent oxidoreductase</fullName>
        <ecNumber evidence="2">1.-.-.-</ecNumber>
    </submittedName>
</protein>
<dbReference type="Pfam" id="PF08240">
    <property type="entry name" value="ADH_N"/>
    <property type="match status" value="1"/>
</dbReference>
<dbReference type="Proteomes" id="UP001172083">
    <property type="component" value="Unassembled WGS sequence"/>
</dbReference>
<dbReference type="RefSeq" id="WP_346760108.1">
    <property type="nucleotide sequence ID" value="NZ_JAUJEB010000005.1"/>
</dbReference>
<evidence type="ECO:0000313" key="3">
    <source>
        <dbReference type="Proteomes" id="UP001172083"/>
    </source>
</evidence>
<name>A0ABT8LAI4_9BACT</name>
<dbReference type="SUPFAM" id="SSF50129">
    <property type="entry name" value="GroES-like"/>
    <property type="match status" value="1"/>
</dbReference>
<dbReference type="InterPro" id="IPR050700">
    <property type="entry name" value="YIM1/Zinc_Alcohol_DH_Fams"/>
</dbReference>
<dbReference type="CDD" id="cd05289">
    <property type="entry name" value="MDR_like_2"/>
    <property type="match status" value="1"/>
</dbReference>
<feature type="domain" description="Enoyl reductase (ER)" evidence="1">
    <location>
        <begin position="10"/>
        <end position="325"/>
    </location>
</feature>
<reference evidence="2" key="1">
    <citation type="submission" date="2023-06" db="EMBL/GenBank/DDBJ databases">
        <title>Genomic of Agaribacillus aureum.</title>
        <authorList>
            <person name="Wang G."/>
        </authorList>
    </citation>
    <scope>NUCLEOTIDE SEQUENCE</scope>
    <source>
        <strain evidence="2">BMA12</strain>
    </source>
</reference>
<comment type="caution">
    <text evidence="2">The sequence shown here is derived from an EMBL/GenBank/DDBJ whole genome shotgun (WGS) entry which is preliminary data.</text>
</comment>
<keyword evidence="2" id="KW-0560">Oxidoreductase</keyword>
<dbReference type="SUPFAM" id="SSF51735">
    <property type="entry name" value="NAD(P)-binding Rossmann-fold domains"/>
    <property type="match status" value="1"/>
</dbReference>
<dbReference type="Gene3D" id="3.90.180.10">
    <property type="entry name" value="Medium-chain alcohol dehydrogenases, catalytic domain"/>
    <property type="match status" value="1"/>
</dbReference>
<dbReference type="InterPro" id="IPR011032">
    <property type="entry name" value="GroES-like_sf"/>
</dbReference>
<dbReference type="Pfam" id="PF13602">
    <property type="entry name" value="ADH_zinc_N_2"/>
    <property type="match status" value="1"/>
</dbReference>
<dbReference type="EMBL" id="JAUJEB010000005">
    <property type="protein sequence ID" value="MDN5214769.1"/>
    <property type="molecule type" value="Genomic_DNA"/>
</dbReference>
<dbReference type="InterPro" id="IPR020843">
    <property type="entry name" value="ER"/>
</dbReference>
<dbReference type="PANTHER" id="PTHR11695:SF648">
    <property type="entry name" value="ZINC-BINDING OXIDOREDUCTASE"/>
    <property type="match status" value="1"/>
</dbReference>
<dbReference type="GO" id="GO:0016491">
    <property type="term" value="F:oxidoreductase activity"/>
    <property type="evidence" value="ECO:0007669"/>
    <property type="project" value="UniProtKB-KW"/>
</dbReference>
<dbReference type="Gene3D" id="3.40.50.720">
    <property type="entry name" value="NAD(P)-binding Rossmann-like Domain"/>
    <property type="match status" value="1"/>
</dbReference>
<accession>A0ABT8LAI4</accession>
<organism evidence="2 3">
    <name type="scientific">Agaribacillus aureus</name>
    <dbReference type="NCBI Taxonomy" id="3051825"/>
    <lineage>
        <taxon>Bacteria</taxon>
        <taxon>Pseudomonadati</taxon>
        <taxon>Bacteroidota</taxon>
        <taxon>Cytophagia</taxon>
        <taxon>Cytophagales</taxon>
        <taxon>Splendidivirgaceae</taxon>
        <taxon>Agaribacillus</taxon>
    </lineage>
</organism>
<sequence>MKGIIIKAYGGVDVLVSTSDLPTPEFGKNQLLIENYAAGLNPHDLYLRRGLLSSLLNEELPIVPGLDIAGKVVAVGSDVTTFKEGDRVYGMMDANEQFSPTGFAKTGAYAEFCVTREETLSPTPESISFTEAASIPLAALTAYQAIVKSADAVSGQKILINGASGGVGSMAIQIARQFGLDTVAVCSKESDSFVRSLNPGKIIHYDVTDFTSQRERYDIIFDVVGNKDFAACEAHLTPDGIYISNVPNENTFMAYQNPDLEETYGFHRRNRYNWVIPEGKDLKAITQLIDQGSLKPVVNRVFDLEHAAEAHHYVENNKARGKTVLNIK</sequence>
<gene>
    <name evidence="2" type="ORF">QQ020_22005</name>
</gene>